<dbReference type="Proteomes" id="UP000451565">
    <property type="component" value="Unassembled WGS sequence"/>
</dbReference>
<comment type="caution">
    <text evidence="1">The sequence shown here is derived from an EMBL/GenBank/DDBJ whole genome shotgun (WGS) entry which is preliminary data.</text>
</comment>
<dbReference type="CDD" id="cd16439">
    <property type="entry name" value="beta_Kdo_transferase_KpsC_2"/>
    <property type="match status" value="1"/>
</dbReference>
<keyword evidence="1" id="KW-0808">Transferase</keyword>
<dbReference type="RefSeq" id="WP_153234411.1">
    <property type="nucleotide sequence ID" value="NZ_WINI01000004.1"/>
</dbReference>
<dbReference type="GO" id="GO:0000271">
    <property type="term" value="P:polysaccharide biosynthetic process"/>
    <property type="evidence" value="ECO:0007669"/>
    <property type="project" value="InterPro"/>
</dbReference>
<evidence type="ECO:0000313" key="2">
    <source>
        <dbReference type="Proteomes" id="UP000451565"/>
    </source>
</evidence>
<accession>A0A843YP68</accession>
<reference evidence="1 2" key="1">
    <citation type="submission" date="2019-10" db="EMBL/GenBank/DDBJ databases">
        <title>Glaciimonas soli sp. nov., a psychrophilic bacterium isolated from the forest soil of a high elevation mountain in Taiwan.</title>
        <authorList>
            <person name="Wang L.-T."/>
            <person name="Shieh W.Y."/>
        </authorList>
    </citation>
    <scope>NUCLEOTIDE SEQUENCE [LARGE SCALE GENOMIC DNA]</scope>
    <source>
        <strain evidence="1 2">GS1</strain>
    </source>
</reference>
<dbReference type="Pfam" id="PF05159">
    <property type="entry name" value="Capsule_synth"/>
    <property type="match status" value="1"/>
</dbReference>
<organism evidence="1 2">
    <name type="scientific">Glaciimonas soli</name>
    <dbReference type="NCBI Taxonomy" id="2590999"/>
    <lineage>
        <taxon>Bacteria</taxon>
        <taxon>Pseudomonadati</taxon>
        <taxon>Pseudomonadota</taxon>
        <taxon>Betaproteobacteria</taxon>
        <taxon>Burkholderiales</taxon>
        <taxon>Oxalobacteraceae</taxon>
        <taxon>Glaciimonas</taxon>
    </lineage>
</organism>
<name>A0A843YP68_9BURK</name>
<protein>
    <submittedName>
        <fullName evidence="1">Beta-3-deoxy-D-manno-oct-2-ulosonic acid transferase</fullName>
    </submittedName>
</protein>
<sequence length="360" mass="39716">MTHSASVAGGIRALPASVFAYGFSFRKRAIVRRFIGNVTVRFIRAGHAKYLPSGSALLLWGSHPLPAGLTSDVQVIRMEDGFLRSVGLGADLIHPVSWVIDQRGIYYDATQPSDLEYLLQTSEFTDELLERAYSLRRRIVENGLTKYNVGSGNWQRPSLAKRVILVPGQVETDASIQFGAPGIVSNMGLLQAVRAANPDAYVVYKPHPDVVAGLRAKGQGERTARQWCDEVVMDIAMGEILPAVDEVHVLTSLAGFEALLRDKPVTCYGQPFYAGWGLTKDVIPVARRTRHLSLHALVAGTLILYPIYISRSVASGFTTPEQALDELLAWRAATPKRMPWWRKVLRMGLLLALRIVGSKR</sequence>
<dbReference type="InterPro" id="IPR007833">
    <property type="entry name" value="Capsule_polysaccharide_synth"/>
</dbReference>
<dbReference type="GO" id="GO:0015774">
    <property type="term" value="P:polysaccharide transport"/>
    <property type="evidence" value="ECO:0007669"/>
    <property type="project" value="InterPro"/>
</dbReference>
<gene>
    <name evidence="1" type="ORF">GEV47_08855</name>
</gene>
<keyword evidence="2" id="KW-1185">Reference proteome</keyword>
<dbReference type="AlphaFoldDB" id="A0A843YP68"/>
<dbReference type="OrthoDB" id="543755at2"/>
<dbReference type="EMBL" id="WINI01000004">
    <property type="protein sequence ID" value="MQR00790.1"/>
    <property type="molecule type" value="Genomic_DNA"/>
</dbReference>
<dbReference type="GO" id="GO:0016740">
    <property type="term" value="F:transferase activity"/>
    <property type="evidence" value="ECO:0007669"/>
    <property type="project" value="UniProtKB-KW"/>
</dbReference>
<proteinExistence type="predicted"/>
<evidence type="ECO:0000313" key="1">
    <source>
        <dbReference type="EMBL" id="MQR00790.1"/>
    </source>
</evidence>